<evidence type="ECO:0000313" key="4">
    <source>
        <dbReference type="EMBL" id="OGC82011.1"/>
    </source>
</evidence>
<dbReference type="GO" id="GO:0003723">
    <property type="term" value="F:RNA binding"/>
    <property type="evidence" value="ECO:0007669"/>
    <property type="project" value="InterPro"/>
</dbReference>
<keyword evidence="2" id="KW-0808">Transferase</keyword>
<comment type="caution">
    <text evidence="4">The sequence shown here is derived from an EMBL/GenBank/DDBJ whole genome shotgun (WGS) entry which is preliminary data.</text>
</comment>
<evidence type="ECO:0000256" key="1">
    <source>
        <dbReference type="ARBA" id="ARBA00022603"/>
    </source>
</evidence>
<feature type="domain" description="tRNA/rRNA methyltransferase SpoU type" evidence="3">
    <location>
        <begin position="28"/>
        <end position="168"/>
    </location>
</feature>
<dbReference type="Proteomes" id="UP000177521">
    <property type="component" value="Unassembled WGS sequence"/>
</dbReference>
<dbReference type="EMBL" id="MEWS01000025">
    <property type="protein sequence ID" value="OGC82011.1"/>
    <property type="molecule type" value="Genomic_DNA"/>
</dbReference>
<dbReference type="InterPro" id="IPR001537">
    <property type="entry name" value="SpoU_MeTrfase"/>
</dbReference>
<sequence>MKSKLYWSHFADDPIKEQAYQQLERLPLVIVAHDIRSLYNVGALFRTAEGVLLEKIWLTGYTGRPPRKEISKTALGAEEMIPWEHTQTVAALLAELKKAGRTIYGLEYSTGSMAMDQLVLKFPAALVVGNEVDGLPQEVLTACDQVIHLPMRGAKTSLNVAVAFGAASYEFLRQWQTC</sequence>
<name>A0A1F4XJX3_9BACT</name>
<dbReference type="AlphaFoldDB" id="A0A1F4XJX3"/>
<dbReference type="GO" id="GO:0032259">
    <property type="term" value="P:methylation"/>
    <property type="evidence" value="ECO:0007669"/>
    <property type="project" value="UniProtKB-KW"/>
</dbReference>
<evidence type="ECO:0000256" key="2">
    <source>
        <dbReference type="ARBA" id="ARBA00022679"/>
    </source>
</evidence>
<dbReference type="Gene3D" id="3.40.1280.10">
    <property type="match status" value="1"/>
</dbReference>
<reference evidence="4 5" key="1">
    <citation type="journal article" date="2016" name="Nat. Commun.">
        <title>Thousands of microbial genomes shed light on interconnected biogeochemical processes in an aquifer system.</title>
        <authorList>
            <person name="Anantharaman K."/>
            <person name="Brown C.T."/>
            <person name="Hug L.A."/>
            <person name="Sharon I."/>
            <person name="Castelle C.J."/>
            <person name="Probst A.J."/>
            <person name="Thomas B.C."/>
            <person name="Singh A."/>
            <person name="Wilkins M.J."/>
            <person name="Karaoz U."/>
            <person name="Brodie E.L."/>
            <person name="Williams K.H."/>
            <person name="Hubbard S.S."/>
            <person name="Banfield J.F."/>
        </authorList>
    </citation>
    <scope>NUCLEOTIDE SEQUENCE [LARGE SCALE GENOMIC DNA]</scope>
</reference>
<dbReference type="PANTHER" id="PTHR46429:SF1">
    <property type="entry name" value="23S RRNA (GUANOSINE-2'-O-)-METHYLTRANSFERASE RLMB"/>
    <property type="match status" value="1"/>
</dbReference>
<dbReference type="SUPFAM" id="SSF75217">
    <property type="entry name" value="alpha/beta knot"/>
    <property type="match status" value="1"/>
</dbReference>
<dbReference type="Pfam" id="PF00588">
    <property type="entry name" value="SpoU_methylase"/>
    <property type="match status" value="1"/>
</dbReference>
<keyword evidence="1" id="KW-0489">Methyltransferase</keyword>
<dbReference type="GO" id="GO:0005829">
    <property type="term" value="C:cytosol"/>
    <property type="evidence" value="ECO:0007669"/>
    <property type="project" value="TreeGrafter"/>
</dbReference>
<dbReference type="GO" id="GO:0006396">
    <property type="term" value="P:RNA processing"/>
    <property type="evidence" value="ECO:0007669"/>
    <property type="project" value="InterPro"/>
</dbReference>
<accession>A0A1F4XJX3</accession>
<dbReference type="PANTHER" id="PTHR46429">
    <property type="entry name" value="23S RRNA (GUANOSINE-2'-O-)-METHYLTRANSFERASE RLMB"/>
    <property type="match status" value="1"/>
</dbReference>
<dbReference type="InterPro" id="IPR004441">
    <property type="entry name" value="rRNA_MeTrfase_TrmH"/>
</dbReference>
<dbReference type="InterPro" id="IPR029026">
    <property type="entry name" value="tRNA_m1G_MTases_N"/>
</dbReference>
<gene>
    <name evidence="4" type="ORF">A2788_00245</name>
</gene>
<proteinExistence type="predicted"/>
<organism evidence="4 5">
    <name type="scientific">Candidatus Abawacabacteria bacterium RIFCSPHIGHO2_01_FULL_46_8</name>
    <dbReference type="NCBI Taxonomy" id="1817815"/>
    <lineage>
        <taxon>Bacteria</taxon>
        <taxon>Candidatus Abawacaibacteriota</taxon>
    </lineage>
</organism>
<evidence type="ECO:0000313" key="5">
    <source>
        <dbReference type="Proteomes" id="UP000177521"/>
    </source>
</evidence>
<dbReference type="InterPro" id="IPR029028">
    <property type="entry name" value="Alpha/beta_knot_MTases"/>
</dbReference>
<protein>
    <recommendedName>
        <fullName evidence="3">tRNA/rRNA methyltransferase SpoU type domain-containing protein</fullName>
    </recommendedName>
</protein>
<evidence type="ECO:0000259" key="3">
    <source>
        <dbReference type="Pfam" id="PF00588"/>
    </source>
</evidence>
<dbReference type="GO" id="GO:0008173">
    <property type="term" value="F:RNA methyltransferase activity"/>
    <property type="evidence" value="ECO:0007669"/>
    <property type="project" value="InterPro"/>
</dbReference>